<protein>
    <submittedName>
        <fullName evidence="2">Uncharacterized protein</fullName>
    </submittedName>
</protein>
<dbReference type="AlphaFoldDB" id="A0A2P5DU08"/>
<sequence>MLAKTLMNTRSMSEKAHKPAQVEEVIIGIAVGIAFALTQFPYKKINGSTIPTIIFKDSPHSFHAFILALNFAFFGSFVTINLRQIFPKIARCSLLLAVVSLALVFGIPLWLMLAAEFLSPSLLHMPRSF</sequence>
<organism evidence="2 3">
    <name type="scientific">Trema orientale</name>
    <name type="common">Charcoal tree</name>
    <name type="synonym">Celtis orientalis</name>
    <dbReference type="NCBI Taxonomy" id="63057"/>
    <lineage>
        <taxon>Eukaryota</taxon>
        <taxon>Viridiplantae</taxon>
        <taxon>Streptophyta</taxon>
        <taxon>Embryophyta</taxon>
        <taxon>Tracheophyta</taxon>
        <taxon>Spermatophyta</taxon>
        <taxon>Magnoliopsida</taxon>
        <taxon>eudicotyledons</taxon>
        <taxon>Gunneridae</taxon>
        <taxon>Pentapetalae</taxon>
        <taxon>rosids</taxon>
        <taxon>fabids</taxon>
        <taxon>Rosales</taxon>
        <taxon>Cannabaceae</taxon>
        <taxon>Trema</taxon>
    </lineage>
</organism>
<comment type="caution">
    <text evidence="2">The sequence shown here is derived from an EMBL/GenBank/DDBJ whole genome shotgun (WGS) entry which is preliminary data.</text>
</comment>
<dbReference type="InParanoid" id="A0A2P5DU08"/>
<feature type="transmembrane region" description="Helical" evidence="1">
    <location>
        <begin position="62"/>
        <end position="82"/>
    </location>
</feature>
<feature type="transmembrane region" description="Helical" evidence="1">
    <location>
        <begin position="94"/>
        <end position="115"/>
    </location>
</feature>
<keyword evidence="1" id="KW-0812">Transmembrane</keyword>
<keyword evidence="3" id="KW-1185">Reference proteome</keyword>
<gene>
    <name evidence="2" type="ORF">TorRG33x02_242190</name>
</gene>
<evidence type="ECO:0000256" key="1">
    <source>
        <dbReference type="SAM" id="Phobius"/>
    </source>
</evidence>
<dbReference type="Proteomes" id="UP000237000">
    <property type="component" value="Unassembled WGS sequence"/>
</dbReference>
<accession>A0A2P5DU08</accession>
<keyword evidence="1" id="KW-0472">Membrane</keyword>
<dbReference type="EMBL" id="JXTC01000249">
    <property type="protein sequence ID" value="PON76780.1"/>
    <property type="molecule type" value="Genomic_DNA"/>
</dbReference>
<keyword evidence="1" id="KW-1133">Transmembrane helix</keyword>
<dbReference type="OrthoDB" id="1716910at2759"/>
<reference evidence="3" key="1">
    <citation type="submission" date="2016-06" db="EMBL/GenBank/DDBJ databases">
        <title>Parallel loss of symbiosis genes in relatives of nitrogen-fixing non-legume Parasponia.</title>
        <authorList>
            <person name="Van Velzen R."/>
            <person name="Holmer R."/>
            <person name="Bu F."/>
            <person name="Rutten L."/>
            <person name="Van Zeijl A."/>
            <person name="Liu W."/>
            <person name="Santuari L."/>
            <person name="Cao Q."/>
            <person name="Sharma T."/>
            <person name="Shen D."/>
            <person name="Roswanjaya Y."/>
            <person name="Wardhani T."/>
            <person name="Kalhor M.S."/>
            <person name="Jansen J."/>
            <person name="Van den Hoogen J."/>
            <person name="Gungor B."/>
            <person name="Hartog M."/>
            <person name="Hontelez J."/>
            <person name="Verver J."/>
            <person name="Yang W.-C."/>
            <person name="Schijlen E."/>
            <person name="Repin R."/>
            <person name="Schilthuizen M."/>
            <person name="Schranz E."/>
            <person name="Heidstra R."/>
            <person name="Miyata K."/>
            <person name="Fedorova E."/>
            <person name="Kohlen W."/>
            <person name="Bisseling T."/>
            <person name="Smit S."/>
            <person name="Geurts R."/>
        </authorList>
    </citation>
    <scope>NUCLEOTIDE SEQUENCE [LARGE SCALE GENOMIC DNA]</scope>
    <source>
        <strain evidence="3">cv. RG33-2</strain>
    </source>
</reference>
<evidence type="ECO:0000313" key="2">
    <source>
        <dbReference type="EMBL" id="PON76780.1"/>
    </source>
</evidence>
<name>A0A2P5DU08_TREOI</name>
<feature type="transmembrane region" description="Helical" evidence="1">
    <location>
        <begin position="21"/>
        <end position="42"/>
    </location>
</feature>
<proteinExistence type="predicted"/>
<evidence type="ECO:0000313" key="3">
    <source>
        <dbReference type="Proteomes" id="UP000237000"/>
    </source>
</evidence>